<sequence>MDEHQSSFRLVRSGFLSTMFAQRRIFHTMAMKALDTRSVASTVVCWVDGMIAKLAEATIVVACGSSSHSTIPPPMKVQLEDDGIRAAAQLPEKWSMVPSVISSAYTSPAAKRLAIQLAFAVYIVGPRLQESDPWIDCDTSKAVELAKILNDYILSIPINEHAPLYTTQALVDQLRLTYGMVLCLFAVSDHNIRSAPPFRPRTLCGMLYMIQLILSPKASQEDDSACITPCEQLDPAQILLLHWGDFVAWCWKTWTDYRVANTEWITRLTATWLYHFQSRESDPVPYQEISDAYILLDRNGPVANYAIPGQTAVLPESFYVVLFNACRSINHLFLHELVRGRKVADTETTTRCLLGLFMLLCVKTASDVRAIIIESLTMVDEDAFEKAIADICKDEKIRFVERIEEELIRSTEPGQQLSNAQVEELRIVIYFLIRLWHSAEARTHVHRQPILNLLASLTNRLSKGELNSIPVFDCLREAVVVGFCVLDTDPNSSIKSPRQEDVWRLALDAGCSDLVMTSNLTHHIIVTARLPDPLTCAETWDHLRDTMTLIFRRHFMDEEETTALVVALGICGAMLRLLDADATTVHFILTSPWTMSFCAELKRILHTEPEKSRHEYFLMLKDQLAPIGDVLLNVVSHISSLYMQYPHLNWSLSFASNLTPTRHLP</sequence>
<comment type="caution">
    <text evidence="1">The sequence shown here is derived from an EMBL/GenBank/DDBJ whole genome shotgun (WGS) entry which is preliminary data.</text>
</comment>
<organism evidence="1 2">
    <name type="scientific">Lentinula raphanica</name>
    <dbReference type="NCBI Taxonomy" id="153919"/>
    <lineage>
        <taxon>Eukaryota</taxon>
        <taxon>Fungi</taxon>
        <taxon>Dikarya</taxon>
        <taxon>Basidiomycota</taxon>
        <taxon>Agaricomycotina</taxon>
        <taxon>Agaricomycetes</taxon>
        <taxon>Agaricomycetidae</taxon>
        <taxon>Agaricales</taxon>
        <taxon>Marasmiineae</taxon>
        <taxon>Omphalotaceae</taxon>
        <taxon>Lentinula</taxon>
    </lineage>
</organism>
<accession>A0AA38P5T3</accession>
<dbReference type="AlphaFoldDB" id="A0AA38P5T3"/>
<name>A0AA38P5T3_9AGAR</name>
<keyword evidence="2" id="KW-1185">Reference proteome</keyword>
<reference evidence="1" key="1">
    <citation type="submission" date="2022-08" db="EMBL/GenBank/DDBJ databases">
        <authorList>
            <consortium name="DOE Joint Genome Institute"/>
            <person name="Min B."/>
            <person name="Riley R."/>
            <person name="Sierra-Patev S."/>
            <person name="Naranjo-Ortiz M."/>
            <person name="Looney B."/>
            <person name="Konkel Z."/>
            <person name="Slot J.C."/>
            <person name="Sakamoto Y."/>
            <person name="Steenwyk J.L."/>
            <person name="Rokas A."/>
            <person name="Carro J."/>
            <person name="Camarero S."/>
            <person name="Ferreira P."/>
            <person name="Molpeceres G."/>
            <person name="Ruiz-Duenas F.J."/>
            <person name="Serrano A."/>
            <person name="Henrissat B."/>
            <person name="Drula E."/>
            <person name="Hughes K.W."/>
            <person name="Mata J.L."/>
            <person name="Ishikawa N.K."/>
            <person name="Vargas-Isla R."/>
            <person name="Ushijima S."/>
            <person name="Smith C.A."/>
            <person name="Ahrendt S."/>
            <person name="Andreopoulos W."/>
            <person name="He G."/>
            <person name="Labutti K."/>
            <person name="Lipzen A."/>
            <person name="Ng V."/>
            <person name="Sandor L."/>
            <person name="Barry K."/>
            <person name="Martinez A.T."/>
            <person name="Xiao Y."/>
            <person name="Gibbons J.G."/>
            <person name="Terashima K."/>
            <person name="Hibbett D.S."/>
            <person name="Grigoriev I.V."/>
        </authorList>
    </citation>
    <scope>NUCLEOTIDE SEQUENCE</scope>
    <source>
        <strain evidence="1">TFB9207</strain>
    </source>
</reference>
<dbReference type="EMBL" id="MU806287">
    <property type="protein sequence ID" value="KAJ3836873.1"/>
    <property type="molecule type" value="Genomic_DNA"/>
</dbReference>
<protein>
    <submittedName>
        <fullName evidence="1">Uncharacterized protein</fullName>
    </submittedName>
</protein>
<proteinExistence type="predicted"/>
<evidence type="ECO:0000313" key="2">
    <source>
        <dbReference type="Proteomes" id="UP001163846"/>
    </source>
</evidence>
<gene>
    <name evidence="1" type="ORF">F5878DRAFT_540519</name>
</gene>
<evidence type="ECO:0000313" key="1">
    <source>
        <dbReference type="EMBL" id="KAJ3836873.1"/>
    </source>
</evidence>
<dbReference type="Proteomes" id="UP001163846">
    <property type="component" value="Unassembled WGS sequence"/>
</dbReference>